<dbReference type="GO" id="GO:0005789">
    <property type="term" value="C:endoplasmic reticulum membrane"/>
    <property type="evidence" value="ECO:0007669"/>
    <property type="project" value="InterPro"/>
</dbReference>
<name>H8X9D4_CANO9</name>
<keyword evidence="2" id="KW-0812">Transmembrane</keyword>
<evidence type="ECO:0000313" key="6">
    <source>
        <dbReference type="Proteomes" id="UP000005018"/>
    </source>
</evidence>
<evidence type="ECO:0000313" key="5">
    <source>
        <dbReference type="EMBL" id="CCG24600.1"/>
    </source>
</evidence>
<organism evidence="5 6">
    <name type="scientific">Candida orthopsilosis (strain 90-125)</name>
    <name type="common">Yeast</name>
    <dbReference type="NCBI Taxonomy" id="1136231"/>
    <lineage>
        <taxon>Eukaryota</taxon>
        <taxon>Fungi</taxon>
        <taxon>Dikarya</taxon>
        <taxon>Ascomycota</taxon>
        <taxon>Saccharomycotina</taxon>
        <taxon>Pichiomycetes</taxon>
        <taxon>Debaryomycetaceae</taxon>
        <taxon>Candida/Lodderomyces clade</taxon>
        <taxon>Candida</taxon>
    </lineage>
</organism>
<dbReference type="Proteomes" id="UP000005018">
    <property type="component" value="Chromosome 6"/>
</dbReference>
<evidence type="ECO:0000256" key="4">
    <source>
        <dbReference type="ARBA" id="ARBA00023136"/>
    </source>
</evidence>
<comment type="subcellular location">
    <subcellularLocation>
        <location evidence="1">Membrane</location>
    </subcellularLocation>
</comment>
<proteinExistence type="predicted"/>
<dbReference type="OrthoDB" id="284718at2759"/>
<keyword evidence="3" id="KW-1133">Transmembrane helix</keyword>
<dbReference type="KEGG" id="cot:CORT_0F03770"/>
<evidence type="ECO:0000256" key="3">
    <source>
        <dbReference type="ARBA" id="ARBA00022989"/>
    </source>
</evidence>
<dbReference type="eggNOG" id="ENOG502S6JB">
    <property type="taxonomic scope" value="Eukaryota"/>
</dbReference>
<evidence type="ECO:0000256" key="1">
    <source>
        <dbReference type="ARBA" id="ARBA00004370"/>
    </source>
</evidence>
<accession>H8X9D4</accession>
<gene>
    <name evidence="5" type="ORF">CORT_0F03770</name>
</gene>
<dbReference type="InterPro" id="IPR005351">
    <property type="entry name" value="ASTER"/>
</dbReference>
<dbReference type="EMBL" id="HE681724">
    <property type="protein sequence ID" value="CCG24600.1"/>
    <property type="molecule type" value="Genomic_DNA"/>
</dbReference>
<dbReference type="GeneID" id="14541716"/>
<dbReference type="Pfam" id="PF03669">
    <property type="entry name" value="ASTER"/>
    <property type="match status" value="1"/>
</dbReference>
<keyword evidence="4" id="KW-0472">Membrane</keyword>
<dbReference type="GO" id="GO:0045048">
    <property type="term" value="P:protein insertion into ER membrane"/>
    <property type="evidence" value="ECO:0007669"/>
    <property type="project" value="InterPro"/>
</dbReference>
<dbReference type="PANTHER" id="PTHR28038">
    <property type="entry name" value="ADL329WP"/>
    <property type="match status" value="1"/>
</dbReference>
<dbReference type="PANTHER" id="PTHR28038:SF1">
    <property type="entry name" value="ADL329WP"/>
    <property type="match status" value="1"/>
</dbReference>
<sequence length="128" mass="13705">MAPKAREDLVVPYKHVPAKSRKDAGNVLAQSLPMAAMFMRNKMLSWASVFLAVQSYLNEPINRPAEEDQGQQSPALRVLFAVISLITCYMDIVFPGTNPAVKRAARVVSETATAATAATAAATATVKA</sequence>
<reference evidence="5 6" key="1">
    <citation type="journal article" date="2012" name="PLoS ONE">
        <title>Sequence and analysis of the genome of the pathogenic yeast Candida orthopsilosis.</title>
        <authorList>
            <person name="Riccombeni A."/>
            <person name="Vidanes G."/>
            <person name="Proux-Wera E."/>
            <person name="Wolfe K.H."/>
            <person name="Butler G."/>
        </authorList>
    </citation>
    <scope>NUCLEOTIDE SEQUENCE [LARGE SCALE GENOMIC DNA]</scope>
    <source>
        <strain evidence="5 6">Co 90-125</strain>
    </source>
</reference>
<dbReference type="HOGENOM" id="CLU_129456_1_1_1"/>
<protein>
    <submittedName>
        <fullName evidence="5">Uncharacterized protein</fullName>
    </submittedName>
</protein>
<dbReference type="GO" id="GO:0044183">
    <property type="term" value="F:protein folding chaperone"/>
    <property type="evidence" value="ECO:0007669"/>
    <property type="project" value="InterPro"/>
</dbReference>
<evidence type="ECO:0000256" key="2">
    <source>
        <dbReference type="ARBA" id="ARBA00022692"/>
    </source>
</evidence>
<dbReference type="RefSeq" id="XP_003870728.1">
    <property type="nucleotide sequence ID" value="XM_003870679.1"/>
</dbReference>
<dbReference type="AlphaFoldDB" id="H8X9D4"/>
<keyword evidence="6" id="KW-1185">Reference proteome</keyword>